<keyword evidence="9" id="KW-0472">Membrane</keyword>
<reference evidence="15 16" key="1">
    <citation type="journal article" date="2021" name="Commun. Biol.">
        <title>The genome of Shorea leprosula (Dipterocarpaceae) highlights the ecological relevance of drought in aseasonal tropical rainforests.</title>
        <authorList>
            <person name="Ng K.K.S."/>
            <person name="Kobayashi M.J."/>
            <person name="Fawcett J.A."/>
            <person name="Hatakeyama M."/>
            <person name="Paape T."/>
            <person name="Ng C.H."/>
            <person name="Ang C.C."/>
            <person name="Tnah L.H."/>
            <person name="Lee C.T."/>
            <person name="Nishiyama T."/>
            <person name="Sese J."/>
            <person name="O'Brien M.J."/>
            <person name="Copetti D."/>
            <person name="Mohd Noor M.I."/>
            <person name="Ong R.C."/>
            <person name="Putra M."/>
            <person name="Sireger I.Z."/>
            <person name="Indrioko S."/>
            <person name="Kosugi Y."/>
            <person name="Izuno A."/>
            <person name="Isagi Y."/>
            <person name="Lee S.L."/>
            <person name="Shimizu K.K."/>
        </authorList>
    </citation>
    <scope>NUCLEOTIDE SEQUENCE [LARGE SCALE GENOMIC DNA]</scope>
    <source>
        <strain evidence="15">214</strain>
    </source>
</reference>
<keyword evidence="10" id="KW-0675">Receptor</keyword>
<feature type="chain" id="PRO_5043910296" description="Leucine-rich repeat-containing N-terminal plant-type domain-containing protein" evidence="12">
    <location>
        <begin position="26"/>
        <end position="525"/>
    </location>
</feature>
<evidence type="ECO:0000256" key="11">
    <source>
        <dbReference type="ARBA" id="ARBA00023180"/>
    </source>
</evidence>
<dbReference type="InterPro" id="IPR001611">
    <property type="entry name" value="Leu-rich_rpt"/>
</dbReference>
<keyword evidence="7" id="KW-0677">Repeat</keyword>
<evidence type="ECO:0000256" key="2">
    <source>
        <dbReference type="ARBA" id="ARBA00009592"/>
    </source>
</evidence>
<evidence type="ECO:0000256" key="10">
    <source>
        <dbReference type="ARBA" id="ARBA00023170"/>
    </source>
</evidence>
<feature type="signal peptide" evidence="12">
    <location>
        <begin position="1"/>
        <end position="25"/>
    </location>
</feature>
<evidence type="ECO:0000256" key="7">
    <source>
        <dbReference type="ARBA" id="ARBA00022737"/>
    </source>
</evidence>
<comment type="subcellular location">
    <subcellularLocation>
        <location evidence="1">Cell membrane</location>
        <topology evidence="1">Single-pass type I membrane protein</topology>
    </subcellularLocation>
</comment>
<dbReference type="FunFam" id="3.80.10.10:FF:000453">
    <property type="entry name" value="Leucine-rich receptor-like protein kinase family protein"/>
    <property type="match status" value="1"/>
</dbReference>
<dbReference type="GO" id="GO:0006952">
    <property type="term" value="P:defense response"/>
    <property type="evidence" value="ECO:0007669"/>
    <property type="project" value="UniProtKB-ARBA"/>
</dbReference>
<keyword evidence="11" id="KW-0325">Glycoprotein</keyword>
<evidence type="ECO:0000256" key="1">
    <source>
        <dbReference type="ARBA" id="ARBA00004251"/>
    </source>
</evidence>
<keyword evidence="3" id="KW-1003">Cell membrane</keyword>
<keyword evidence="5" id="KW-0812">Transmembrane</keyword>
<comment type="similarity">
    <text evidence="2">Belongs to the RLP family.</text>
</comment>
<evidence type="ECO:0000256" key="12">
    <source>
        <dbReference type="SAM" id="SignalP"/>
    </source>
</evidence>
<dbReference type="EMBL" id="BPVZ01000007">
    <property type="protein sequence ID" value="GKU93330.1"/>
    <property type="molecule type" value="Genomic_DNA"/>
</dbReference>
<keyword evidence="8" id="KW-1133">Transmembrane helix</keyword>
<feature type="domain" description="Leucine-rich repeat-containing N-terminal plant-type" evidence="13">
    <location>
        <begin position="35"/>
        <end position="71"/>
    </location>
</feature>
<evidence type="ECO:0000313" key="15">
    <source>
        <dbReference type="EMBL" id="GKU93330.1"/>
    </source>
</evidence>
<dbReference type="InterPro" id="IPR003591">
    <property type="entry name" value="Leu-rich_rpt_typical-subtyp"/>
</dbReference>
<proteinExistence type="inferred from homology"/>
<dbReference type="InterPro" id="IPR013210">
    <property type="entry name" value="LRR_N_plant-typ"/>
</dbReference>
<gene>
    <name evidence="15" type="ORF">SLEP1_g6932</name>
</gene>
<accession>A0AAV5I2M2</accession>
<dbReference type="Gene3D" id="3.80.10.10">
    <property type="entry name" value="Ribonuclease Inhibitor"/>
    <property type="match status" value="4"/>
</dbReference>
<dbReference type="FunFam" id="3.80.10.10:FF:000041">
    <property type="entry name" value="LRR receptor-like serine/threonine-protein kinase ERECTA"/>
    <property type="match status" value="1"/>
</dbReference>
<dbReference type="InterPro" id="IPR032675">
    <property type="entry name" value="LRR_dom_sf"/>
</dbReference>
<evidence type="ECO:0000259" key="14">
    <source>
        <dbReference type="Pfam" id="PF23598"/>
    </source>
</evidence>
<dbReference type="Pfam" id="PF13855">
    <property type="entry name" value="LRR_8"/>
    <property type="match status" value="2"/>
</dbReference>
<dbReference type="InterPro" id="IPR055414">
    <property type="entry name" value="LRR_R13L4/SHOC2-like"/>
</dbReference>
<dbReference type="AlphaFoldDB" id="A0AAV5I2M2"/>
<sequence>MRETFRATLVLVIVLFFGAAEFCSGRNTSFSCIERERKALLKFKLCFHDPSHMLSSWKGNDCCEWRGVSCDKNSRYVVSLQLKGSTADQPYWYSIGDQQPQLYLIDDIDEIVSSLLKLRYLEHLDMSNNNFSGNLIPPSFGLMKQLRYLNLSYAQFRGRIPSELGNLTRLCVLDLSQYYYGRLKVDGDIQWISRLSSLQRLDMSGVNLSHASSNLFQVLSMLSSLSWLSLSDCNLKISHLPSHNHLFNFTLLGNIQHFDISQNSFHGPIPIFLQNMTSLTFLDMSGVNLSLTSSNLFQVLGMLPSLSWLSLSTCSLNNCHLPSYNHPFNFTLLGNIQHLDLSDNLFQGPMPIFLQNMTSLIVLSLASNQLSGSISNSIWQLSKLESIDLSYNQLNESIPNSIGQLSKLKSINLYANQLSGSIPDSIGQLSKLKSIHLSYNQLNGSIPDSIGQLSKLESMDLSYNQLNGSIPDSIGQLSKLKSMDLYENQLSIPDSIGQLSKLESMDFSGNQLRRVFQIASGNFLS</sequence>
<evidence type="ECO:0000256" key="5">
    <source>
        <dbReference type="ARBA" id="ARBA00022692"/>
    </source>
</evidence>
<evidence type="ECO:0000256" key="9">
    <source>
        <dbReference type="ARBA" id="ARBA00023136"/>
    </source>
</evidence>
<evidence type="ECO:0000256" key="4">
    <source>
        <dbReference type="ARBA" id="ARBA00022614"/>
    </source>
</evidence>
<protein>
    <recommendedName>
        <fullName evidence="17">Leucine-rich repeat-containing N-terminal plant-type domain-containing protein</fullName>
    </recommendedName>
</protein>
<dbReference type="GO" id="GO:0005886">
    <property type="term" value="C:plasma membrane"/>
    <property type="evidence" value="ECO:0007669"/>
    <property type="project" value="UniProtKB-SubCell"/>
</dbReference>
<evidence type="ECO:0000259" key="13">
    <source>
        <dbReference type="Pfam" id="PF08263"/>
    </source>
</evidence>
<keyword evidence="4" id="KW-0433">Leucine-rich repeat</keyword>
<dbReference type="SMART" id="SM00369">
    <property type="entry name" value="LRR_TYP"/>
    <property type="match status" value="11"/>
</dbReference>
<feature type="domain" description="Disease resistance R13L4/SHOC-2-like LRR" evidence="14">
    <location>
        <begin position="107"/>
        <end position="315"/>
    </location>
</feature>
<evidence type="ECO:0000256" key="3">
    <source>
        <dbReference type="ARBA" id="ARBA00022475"/>
    </source>
</evidence>
<keyword evidence="6 12" id="KW-0732">Signal</keyword>
<comment type="caution">
    <text evidence="15">The sequence shown here is derived from an EMBL/GenBank/DDBJ whole genome shotgun (WGS) entry which is preliminary data.</text>
</comment>
<evidence type="ECO:0000256" key="8">
    <source>
        <dbReference type="ARBA" id="ARBA00022989"/>
    </source>
</evidence>
<dbReference type="PANTHER" id="PTHR48063:SF112">
    <property type="entry name" value="RECEPTOR LIKE PROTEIN 30-LIKE"/>
    <property type="match status" value="1"/>
</dbReference>
<evidence type="ECO:0000313" key="16">
    <source>
        <dbReference type="Proteomes" id="UP001054252"/>
    </source>
</evidence>
<evidence type="ECO:0000256" key="6">
    <source>
        <dbReference type="ARBA" id="ARBA00022729"/>
    </source>
</evidence>
<dbReference type="Pfam" id="PF08263">
    <property type="entry name" value="LRRNT_2"/>
    <property type="match status" value="1"/>
</dbReference>
<dbReference type="InterPro" id="IPR046956">
    <property type="entry name" value="RLP23-like"/>
</dbReference>
<dbReference type="Proteomes" id="UP001054252">
    <property type="component" value="Unassembled WGS sequence"/>
</dbReference>
<organism evidence="15 16">
    <name type="scientific">Rubroshorea leprosula</name>
    <dbReference type="NCBI Taxonomy" id="152421"/>
    <lineage>
        <taxon>Eukaryota</taxon>
        <taxon>Viridiplantae</taxon>
        <taxon>Streptophyta</taxon>
        <taxon>Embryophyta</taxon>
        <taxon>Tracheophyta</taxon>
        <taxon>Spermatophyta</taxon>
        <taxon>Magnoliopsida</taxon>
        <taxon>eudicotyledons</taxon>
        <taxon>Gunneridae</taxon>
        <taxon>Pentapetalae</taxon>
        <taxon>rosids</taxon>
        <taxon>malvids</taxon>
        <taxon>Malvales</taxon>
        <taxon>Dipterocarpaceae</taxon>
        <taxon>Rubroshorea</taxon>
    </lineage>
</organism>
<keyword evidence="16" id="KW-1185">Reference proteome</keyword>
<dbReference type="Pfam" id="PF23598">
    <property type="entry name" value="LRR_14"/>
    <property type="match status" value="1"/>
</dbReference>
<name>A0AAV5I2M2_9ROSI</name>
<dbReference type="GO" id="GO:0009791">
    <property type="term" value="P:post-embryonic development"/>
    <property type="evidence" value="ECO:0007669"/>
    <property type="project" value="UniProtKB-ARBA"/>
</dbReference>
<dbReference type="GO" id="GO:0051707">
    <property type="term" value="P:response to other organism"/>
    <property type="evidence" value="ECO:0007669"/>
    <property type="project" value="UniProtKB-ARBA"/>
</dbReference>
<dbReference type="SUPFAM" id="SSF52058">
    <property type="entry name" value="L domain-like"/>
    <property type="match status" value="2"/>
</dbReference>
<evidence type="ECO:0008006" key="17">
    <source>
        <dbReference type="Google" id="ProtNLM"/>
    </source>
</evidence>
<dbReference type="PRINTS" id="PR00019">
    <property type="entry name" value="LEURICHRPT"/>
</dbReference>
<dbReference type="PANTHER" id="PTHR48063">
    <property type="entry name" value="LRR RECEPTOR-LIKE KINASE"/>
    <property type="match status" value="1"/>
</dbReference>